<feature type="region of interest" description="Disordered" evidence="1">
    <location>
        <begin position="83"/>
        <end position="102"/>
    </location>
</feature>
<feature type="region of interest" description="Disordered" evidence="1">
    <location>
        <begin position="1"/>
        <end position="29"/>
    </location>
</feature>
<proteinExistence type="predicted"/>
<accession>A0AAD4R4E2</accession>
<dbReference type="Proteomes" id="UP001201812">
    <property type="component" value="Unassembled WGS sequence"/>
</dbReference>
<feature type="compositionally biased region" description="Basic and acidic residues" evidence="1">
    <location>
        <begin position="91"/>
        <end position="102"/>
    </location>
</feature>
<name>A0AAD4R4E2_9BILA</name>
<dbReference type="Pfam" id="PF15497">
    <property type="entry name" value="SNAPC5"/>
    <property type="match status" value="1"/>
</dbReference>
<reference evidence="2" key="1">
    <citation type="submission" date="2022-01" db="EMBL/GenBank/DDBJ databases">
        <title>Genome Sequence Resource for Two Populations of Ditylenchus destructor, the Migratory Endoparasitic Phytonematode.</title>
        <authorList>
            <person name="Zhang H."/>
            <person name="Lin R."/>
            <person name="Xie B."/>
        </authorList>
    </citation>
    <scope>NUCLEOTIDE SEQUENCE</scope>
    <source>
        <strain evidence="2">BazhouSP</strain>
    </source>
</reference>
<feature type="compositionally biased region" description="Basic and acidic residues" evidence="1">
    <location>
        <begin position="16"/>
        <end position="27"/>
    </location>
</feature>
<organism evidence="2 3">
    <name type="scientific">Ditylenchus destructor</name>
    <dbReference type="NCBI Taxonomy" id="166010"/>
    <lineage>
        <taxon>Eukaryota</taxon>
        <taxon>Metazoa</taxon>
        <taxon>Ecdysozoa</taxon>
        <taxon>Nematoda</taxon>
        <taxon>Chromadorea</taxon>
        <taxon>Rhabditida</taxon>
        <taxon>Tylenchina</taxon>
        <taxon>Tylenchomorpha</taxon>
        <taxon>Sphaerularioidea</taxon>
        <taxon>Anguinidae</taxon>
        <taxon>Anguininae</taxon>
        <taxon>Ditylenchus</taxon>
    </lineage>
</organism>
<protein>
    <submittedName>
        <fullName evidence="2">Uncharacterized protein</fullName>
    </submittedName>
</protein>
<sequence length="102" mass="11791">MSKRKRDSSGISSEFKTAERGDNESGRRAQLAQKLEMLQKEERSLKSLLTELRSQQSQLKIEKVRLESIVAKNVKAEPRRSEMVELYQDSRPMDDSLSIHDL</sequence>
<dbReference type="AlphaFoldDB" id="A0AAD4R4E2"/>
<dbReference type="GO" id="GO:0006366">
    <property type="term" value="P:transcription by RNA polymerase II"/>
    <property type="evidence" value="ECO:0007669"/>
    <property type="project" value="InterPro"/>
</dbReference>
<dbReference type="GO" id="GO:0005634">
    <property type="term" value="C:nucleus"/>
    <property type="evidence" value="ECO:0007669"/>
    <property type="project" value="InterPro"/>
</dbReference>
<keyword evidence="3" id="KW-1185">Reference proteome</keyword>
<evidence type="ECO:0000256" key="1">
    <source>
        <dbReference type="SAM" id="MobiDB-lite"/>
    </source>
</evidence>
<dbReference type="InterPro" id="IPR029138">
    <property type="entry name" value="SNAPC5"/>
</dbReference>
<evidence type="ECO:0000313" key="2">
    <source>
        <dbReference type="EMBL" id="KAI1708842.1"/>
    </source>
</evidence>
<comment type="caution">
    <text evidence="2">The sequence shown here is derived from an EMBL/GenBank/DDBJ whole genome shotgun (WGS) entry which is preliminary data.</text>
</comment>
<dbReference type="EMBL" id="JAKKPZ010000033">
    <property type="protein sequence ID" value="KAI1708842.1"/>
    <property type="molecule type" value="Genomic_DNA"/>
</dbReference>
<evidence type="ECO:0000313" key="3">
    <source>
        <dbReference type="Proteomes" id="UP001201812"/>
    </source>
</evidence>
<gene>
    <name evidence="2" type="ORF">DdX_11598</name>
</gene>
<dbReference type="GO" id="GO:0006384">
    <property type="term" value="P:transcription initiation at RNA polymerase III promoter"/>
    <property type="evidence" value="ECO:0007669"/>
    <property type="project" value="InterPro"/>
</dbReference>